<evidence type="ECO:0000313" key="1">
    <source>
        <dbReference type="EMBL" id="KAK3062762.1"/>
    </source>
</evidence>
<keyword evidence="2" id="KW-1185">Reference proteome</keyword>
<dbReference type="Proteomes" id="UP001186974">
    <property type="component" value="Unassembled WGS sequence"/>
</dbReference>
<evidence type="ECO:0000313" key="2">
    <source>
        <dbReference type="Proteomes" id="UP001186974"/>
    </source>
</evidence>
<name>A0ACC3D6Y5_9PEZI</name>
<sequence>QVINAGITTDEATYQTGGGYYTSSVGLTTLTEYTQTVWFNVARYDTDGDMHGYIELGASYQDLSDGSCSDILGFLGDIAGAVSGIAGGIFGALQQTCDQAH</sequence>
<organism evidence="1 2">
    <name type="scientific">Coniosporium uncinatum</name>
    <dbReference type="NCBI Taxonomy" id="93489"/>
    <lineage>
        <taxon>Eukaryota</taxon>
        <taxon>Fungi</taxon>
        <taxon>Dikarya</taxon>
        <taxon>Ascomycota</taxon>
        <taxon>Pezizomycotina</taxon>
        <taxon>Dothideomycetes</taxon>
        <taxon>Dothideomycetes incertae sedis</taxon>
        <taxon>Coniosporium</taxon>
    </lineage>
</organism>
<feature type="non-terminal residue" evidence="1">
    <location>
        <position position="1"/>
    </location>
</feature>
<accession>A0ACC3D6Y5</accession>
<proteinExistence type="predicted"/>
<protein>
    <submittedName>
        <fullName evidence="1">Uncharacterized protein</fullName>
    </submittedName>
</protein>
<reference evidence="1" key="1">
    <citation type="submission" date="2024-09" db="EMBL/GenBank/DDBJ databases">
        <title>Black Yeasts Isolated from many extreme environments.</title>
        <authorList>
            <person name="Coleine C."/>
            <person name="Stajich J.E."/>
            <person name="Selbmann L."/>
        </authorList>
    </citation>
    <scope>NUCLEOTIDE SEQUENCE</scope>
    <source>
        <strain evidence="1">CCFEE 5737</strain>
    </source>
</reference>
<dbReference type="EMBL" id="JAWDJW010007137">
    <property type="protein sequence ID" value="KAK3062762.1"/>
    <property type="molecule type" value="Genomic_DNA"/>
</dbReference>
<comment type="caution">
    <text evidence="1">The sequence shown here is derived from an EMBL/GenBank/DDBJ whole genome shotgun (WGS) entry which is preliminary data.</text>
</comment>
<gene>
    <name evidence="1" type="ORF">LTS18_003406</name>
</gene>